<organism evidence="2 3">
    <name type="scientific">Haliscomenobacter hydrossis (strain ATCC 27775 / DSM 1100 / LMG 10767 / O)</name>
    <dbReference type="NCBI Taxonomy" id="760192"/>
    <lineage>
        <taxon>Bacteria</taxon>
        <taxon>Pseudomonadati</taxon>
        <taxon>Bacteroidota</taxon>
        <taxon>Saprospiria</taxon>
        <taxon>Saprospirales</taxon>
        <taxon>Haliscomenobacteraceae</taxon>
        <taxon>Haliscomenobacter</taxon>
    </lineage>
</organism>
<dbReference type="Pfam" id="PF13489">
    <property type="entry name" value="Methyltransf_23"/>
    <property type="match status" value="1"/>
</dbReference>
<dbReference type="Gene3D" id="3.40.50.150">
    <property type="entry name" value="Vaccinia Virus protein VP39"/>
    <property type="match status" value="1"/>
</dbReference>
<dbReference type="GO" id="GO:0008168">
    <property type="term" value="F:methyltransferase activity"/>
    <property type="evidence" value="ECO:0007669"/>
    <property type="project" value="UniProtKB-KW"/>
</dbReference>
<dbReference type="EMBL" id="CP002691">
    <property type="protein sequence ID" value="AEE48283.1"/>
    <property type="molecule type" value="Genomic_DNA"/>
</dbReference>
<dbReference type="RefSeq" id="WP_013762847.1">
    <property type="nucleotide sequence ID" value="NC_015510.1"/>
</dbReference>
<dbReference type="CDD" id="cd02440">
    <property type="entry name" value="AdoMet_MTases"/>
    <property type="match status" value="1"/>
</dbReference>
<protein>
    <submittedName>
        <fullName evidence="2">Methyltransferase type 12</fullName>
    </submittedName>
</protein>
<accession>F4KX55</accession>
<dbReference type="GO" id="GO:0032259">
    <property type="term" value="P:methylation"/>
    <property type="evidence" value="ECO:0007669"/>
    <property type="project" value="UniProtKB-KW"/>
</dbReference>
<reference key="2">
    <citation type="submission" date="2011-04" db="EMBL/GenBank/DDBJ databases">
        <title>Complete sequence of chromosome of Haliscomenobacter hydrossis DSM 1100.</title>
        <authorList>
            <consortium name="US DOE Joint Genome Institute (JGI-PGF)"/>
            <person name="Lucas S."/>
            <person name="Han J."/>
            <person name="Lapidus A."/>
            <person name="Bruce D."/>
            <person name="Goodwin L."/>
            <person name="Pitluck S."/>
            <person name="Peters L."/>
            <person name="Kyrpides N."/>
            <person name="Mavromatis K."/>
            <person name="Ivanova N."/>
            <person name="Ovchinnikova G."/>
            <person name="Pagani I."/>
            <person name="Daligault H."/>
            <person name="Detter J.C."/>
            <person name="Han C."/>
            <person name="Land M."/>
            <person name="Hauser L."/>
            <person name="Markowitz V."/>
            <person name="Cheng J.-F."/>
            <person name="Hugenholtz P."/>
            <person name="Woyke T."/>
            <person name="Wu D."/>
            <person name="Verbarg S."/>
            <person name="Frueling A."/>
            <person name="Brambilla E."/>
            <person name="Klenk H.-P."/>
            <person name="Eisen J.A."/>
        </authorList>
    </citation>
    <scope>NUCLEOTIDE SEQUENCE</scope>
    <source>
        <strain>DSM 1100</strain>
    </source>
</reference>
<dbReference type="InterPro" id="IPR029063">
    <property type="entry name" value="SAM-dependent_MTases_sf"/>
</dbReference>
<dbReference type="PANTHER" id="PTHR43861">
    <property type="entry name" value="TRANS-ACONITATE 2-METHYLTRANSFERASE-RELATED"/>
    <property type="match status" value="1"/>
</dbReference>
<dbReference type="eggNOG" id="COG2813">
    <property type="taxonomic scope" value="Bacteria"/>
</dbReference>
<dbReference type="OrthoDB" id="9805171at2"/>
<dbReference type="AlphaFoldDB" id="F4KX55"/>
<evidence type="ECO:0000256" key="1">
    <source>
        <dbReference type="ARBA" id="ARBA00022679"/>
    </source>
</evidence>
<name>F4KX55_HALH1</name>
<gene>
    <name evidence="2" type="ordered locus">Halhy_0371</name>
</gene>
<proteinExistence type="predicted"/>
<dbReference type="PANTHER" id="PTHR43861:SF3">
    <property type="entry name" value="PUTATIVE (AFU_ORTHOLOGUE AFUA_2G14390)-RELATED"/>
    <property type="match status" value="1"/>
</dbReference>
<evidence type="ECO:0000313" key="2">
    <source>
        <dbReference type="EMBL" id="AEE48283.1"/>
    </source>
</evidence>
<reference evidence="2 3" key="1">
    <citation type="journal article" date="2011" name="Stand. Genomic Sci.">
        <title>Complete genome sequence of Haliscomenobacter hydrossis type strain (O).</title>
        <authorList>
            <consortium name="US DOE Joint Genome Institute (JGI-PGF)"/>
            <person name="Daligault H."/>
            <person name="Lapidus A."/>
            <person name="Zeytun A."/>
            <person name="Nolan M."/>
            <person name="Lucas S."/>
            <person name="Del Rio T.G."/>
            <person name="Tice H."/>
            <person name="Cheng J.F."/>
            <person name="Tapia R."/>
            <person name="Han C."/>
            <person name="Goodwin L."/>
            <person name="Pitluck S."/>
            <person name="Liolios K."/>
            <person name="Pagani I."/>
            <person name="Ivanova N."/>
            <person name="Huntemann M."/>
            <person name="Mavromatis K."/>
            <person name="Mikhailova N."/>
            <person name="Pati A."/>
            <person name="Chen A."/>
            <person name="Palaniappan K."/>
            <person name="Land M."/>
            <person name="Hauser L."/>
            <person name="Brambilla E.M."/>
            <person name="Rohde M."/>
            <person name="Verbarg S."/>
            <person name="Goker M."/>
            <person name="Bristow J."/>
            <person name="Eisen J.A."/>
            <person name="Markowitz V."/>
            <person name="Hugenholtz P."/>
            <person name="Kyrpides N.C."/>
            <person name="Klenk H.P."/>
            <person name="Woyke T."/>
        </authorList>
    </citation>
    <scope>NUCLEOTIDE SEQUENCE [LARGE SCALE GENOMIC DNA]</scope>
    <source>
        <strain evidence="3">ATCC 27775 / DSM 1100 / LMG 10767 / O</strain>
    </source>
</reference>
<dbReference type="SUPFAM" id="SSF53335">
    <property type="entry name" value="S-adenosyl-L-methionine-dependent methyltransferases"/>
    <property type="match status" value="1"/>
</dbReference>
<keyword evidence="2" id="KW-0489">Methyltransferase</keyword>
<evidence type="ECO:0000313" key="3">
    <source>
        <dbReference type="Proteomes" id="UP000008461"/>
    </source>
</evidence>
<dbReference type="Proteomes" id="UP000008461">
    <property type="component" value="Chromosome"/>
</dbReference>
<dbReference type="STRING" id="760192.Halhy_0371"/>
<dbReference type="HOGENOM" id="CLU_057664_0_0_10"/>
<keyword evidence="3" id="KW-1185">Reference proteome</keyword>
<sequence>MADKITFSFGENWSAYKKKASPEQFDASLEDLETWLGTENIKGKRILDIGCGSGVHSYNFYRLGAKELTSFDYDVHSVNTTREFWKEAKEPSNWTVFQGSVLDEKLMAGLGKYDIVYSWGVLHHTGSMWQAIYNAIQTVADGGLFWIAIYQGVDTYEYDLELKKRYNNASWLGKKAMVWYRILRKIKTQLSRRENPFAWNKKNERGMDVYHDIIDWLGGLPYEVASVAQIKAFCEPEGLQLLKVDTSEGCAVYLFKKTD</sequence>
<keyword evidence="1" id="KW-0808">Transferase</keyword>
<dbReference type="KEGG" id="hhy:Halhy_0371"/>